<evidence type="ECO:0000256" key="1">
    <source>
        <dbReference type="SAM" id="MobiDB-lite"/>
    </source>
</evidence>
<evidence type="ECO:0000313" key="2">
    <source>
        <dbReference type="EMBL" id="GBM63624.1"/>
    </source>
</evidence>
<sequence length="147" mass="17038">MEKPEKLSDGREKSKNIRGQLNDSRHDSSTRSESEGHHRPRPNPSRRRYVQSSECRQLNPTLLPYPIGLQEPAYLSDGFSSTYSWCFPVGNQCYDYSALRLVTRRYFPYHMAYVFRLKNDCYDSLDTEGRSPNSHPGYGQNPPERGT</sequence>
<feature type="compositionally biased region" description="Basic and acidic residues" evidence="1">
    <location>
        <begin position="1"/>
        <end position="15"/>
    </location>
</feature>
<comment type="caution">
    <text evidence="2">The sequence shown here is derived from an EMBL/GenBank/DDBJ whole genome shotgun (WGS) entry which is preliminary data.</text>
</comment>
<name>A0A4Y2HE96_ARAVE</name>
<accession>A0A4Y2HE96</accession>
<keyword evidence="3" id="KW-1185">Reference proteome</keyword>
<gene>
    <name evidence="2" type="ORF">AVEN_135530_1</name>
</gene>
<proteinExistence type="predicted"/>
<feature type="region of interest" description="Disordered" evidence="1">
    <location>
        <begin position="127"/>
        <end position="147"/>
    </location>
</feature>
<dbReference type="Proteomes" id="UP000499080">
    <property type="component" value="Unassembled WGS sequence"/>
</dbReference>
<protein>
    <submittedName>
        <fullName evidence="2">Uncharacterized protein</fullName>
    </submittedName>
</protein>
<feature type="region of interest" description="Disordered" evidence="1">
    <location>
        <begin position="1"/>
        <end position="53"/>
    </location>
</feature>
<feature type="compositionally biased region" description="Basic and acidic residues" evidence="1">
    <location>
        <begin position="23"/>
        <end position="37"/>
    </location>
</feature>
<feature type="compositionally biased region" description="Basic residues" evidence="1">
    <location>
        <begin position="38"/>
        <end position="49"/>
    </location>
</feature>
<dbReference type="EMBL" id="BGPR01001878">
    <property type="protein sequence ID" value="GBM63624.1"/>
    <property type="molecule type" value="Genomic_DNA"/>
</dbReference>
<evidence type="ECO:0000313" key="3">
    <source>
        <dbReference type="Proteomes" id="UP000499080"/>
    </source>
</evidence>
<organism evidence="2 3">
    <name type="scientific">Araneus ventricosus</name>
    <name type="common">Orbweaver spider</name>
    <name type="synonym">Epeira ventricosa</name>
    <dbReference type="NCBI Taxonomy" id="182803"/>
    <lineage>
        <taxon>Eukaryota</taxon>
        <taxon>Metazoa</taxon>
        <taxon>Ecdysozoa</taxon>
        <taxon>Arthropoda</taxon>
        <taxon>Chelicerata</taxon>
        <taxon>Arachnida</taxon>
        <taxon>Araneae</taxon>
        <taxon>Araneomorphae</taxon>
        <taxon>Entelegynae</taxon>
        <taxon>Araneoidea</taxon>
        <taxon>Araneidae</taxon>
        <taxon>Araneus</taxon>
    </lineage>
</organism>
<dbReference type="AlphaFoldDB" id="A0A4Y2HE96"/>
<reference evidence="2 3" key="1">
    <citation type="journal article" date="2019" name="Sci. Rep.">
        <title>Orb-weaving spider Araneus ventricosus genome elucidates the spidroin gene catalogue.</title>
        <authorList>
            <person name="Kono N."/>
            <person name="Nakamura H."/>
            <person name="Ohtoshi R."/>
            <person name="Moran D.A.P."/>
            <person name="Shinohara A."/>
            <person name="Yoshida Y."/>
            <person name="Fujiwara M."/>
            <person name="Mori M."/>
            <person name="Tomita M."/>
            <person name="Arakawa K."/>
        </authorList>
    </citation>
    <scope>NUCLEOTIDE SEQUENCE [LARGE SCALE GENOMIC DNA]</scope>
</reference>